<feature type="domain" description="VOC" evidence="1">
    <location>
        <begin position="133"/>
        <end position="250"/>
    </location>
</feature>
<protein>
    <submittedName>
        <fullName evidence="2">VOC family protein</fullName>
    </submittedName>
</protein>
<evidence type="ECO:0000313" key="3">
    <source>
        <dbReference type="Proteomes" id="UP000811255"/>
    </source>
</evidence>
<proteinExistence type="predicted"/>
<dbReference type="Proteomes" id="UP000811255">
    <property type="component" value="Unassembled WGS sequence"/>
</dbReference>
<dbReference type="PANTHER" id="PTHR33993:SF14">
    <property type="entry name" value="GB|AAF24581.1"/>
    <property type="match status" value="1"/>
</dbReference>
<dbReference type="InterPro" id="IPR037523">
    <property type="entry name" value="VOC_core"/>
</dbReference>
<evidence type="ECO:0000313" key="2">
    <source>
        <dbReference type="EMBL" id="MBT2134319.1"/>
    </source>
</evidence>
<comment type="caution">
    <text evidence="2">The sequence shown here is derived from an EMBL/GenBank/DDBJ whole genome shotgun (WGS) entry which is preliminary data.</text>
</comment>
<dbReference type="InterPro" id="IPR029068">
    <property type="entry name" value="Glyas_Bleomycin-R_OHBP_Dase"/>
</dbReference>
<dbReference type="CDD" id="cd07247">
    <property type="entry name" value="SgaA_N_like"/>
    <property type="match status" value="1"/>
</dbReference>
<dbReference type="InterPro" id="IPR052164">
    <property type="entry name" value="Anthracycline_SecMetBiosynth"/>
</dbReference>
<dbReference type="SUPFAM" id="SSF54593">
    <property type="entry name" value="Glyoxalase/Bleomycin resistance protein/Dihydroxybiphenyl dioxygenase"/>
    <property type="match status" value="2"/>
</dbReference>
<dbReference type="InterPro" id="IPR004360">
    <property type="entry name" value="Glyas_Fos-R_dOase_dom"/>
</dbReference>
<dbReference type="Pfam" id="PF00903">
    <property type="entry name" value="Glyoxalase"/>
    <property type="match status" value="2"/>
</dbReference>
<gene>
    <name evidence="2" type="ORF">KK137_08245</name>
</gene>
<name>A0ABS5W7F3_9SPHN</name>
<organism evidence="2 3">
    <name type="scientific">Croceibacterium selenioxidans</name>
    <dbReference type="NCBI Taxonomy" id="2838833"/>
    <lineage>
        <taxon>Bacteria</taxon>
        <taxon>Pseudomonadati</taxon>
        <taxon>Pseudomonadota</taxon>
        <taxon>Alphaproteobacteria</taxon>
        <taxon>Sphingomonadales</taxon>
        <taxon>Erythrobacteraceae</taxon>
        <taxon>Croceibacterium</taxon>
    </lineage>
</organism>
<keyword evidence="3" id="KW-1185">Reference proteome</keyword>
<sequence>MTPDPGGVAPFYREVLGWEIPAEGHSMPNGSEYREIRRGSGGYAGGVLSLTSTMSDSGMQPHWVPYFHTQDVDAAVAKTQELGGQVHMPATTMEGVGRMAMVTDAQGASFYLMDPVPPPGDPNAQSDAFDAQKPGHCRWNELNTTDAGAASEFYPALLGWTLGMAMPMGPLGDYQFVEVDGVAIGAINPDLGGERPHWLPIFGVKEVEAAKAAVEATGGRVTQDLQEIPGGEFAFTATDPSGAALGLVGPKGA</sequence>
<accession>A0ABS5W7F3</accession>
<dbReference type="EMBL" id="JAHFVK010000001">
    <property type="protein sequence ID" value="MBT2134319.1"/>
    <property type="molecule type" value="Genomic_DNA"/>
</dbReference>
<reference evidence="2 3" key="1">
    <citation type="submission" date="2021-05" db="EMBL/GenBank/DDBJ databases">
        <title>Croceibacterium sp. LX-88 genome sequence.</title>
        <authorList>
            <person name="Luo X."/>
        </authorList>
    </citation>
    <scope>NUCLEOTIDE SEQUENCE [LARGE SCALE GENOMIC DNA]</scope>
    <source>
        <strain evidence="2 3">LX-88</strain>
    </source>
</reference>
<dbReference type="PANTHER" id="PTHR33993">
    <property type="entry name" value="GLYOXALASE-RELATED"/>
    <property type="match status" value="1"/>
</dbReference>
<dbReference type="Gene3D" id="3.10.180.10">
    <property type="entry name" value="2,3-Dihydroxybiphenyl 1,2-Dioxygenase, domain 1"/>
    <property type="match status" value="2"/>
</dbReference>
<dbReference type="PROSITE" id="PS51819">
    <property type="entry name" value="VOC"/>
    <property type="match status" value="2"/>
</dbReference>
<feature type="domain" description="VOC" evidence="1">
    <location>
        <begin position="1"/>
        <end position="115"/>
    </location>
</feature>
<evidence type="ECO:0000259" key="1">
    <source>
        <dbReference type="PROSITE" id="PS51819"/>
    </source>
</evidence>